<dbReference type="AlphaFoldDB" id="A0A1R1AYG0"/>
<dbReference type="InterPro" id="IPR045078">
    <property type="entry name" value="TST/MPST-like"/>
</dbReference>
<evidence type="ECO:0000313" key="4">
    <source>
        <dbReference type="EMBL" id="OME90926.1"/>
    </source>
</evidence>
<protein>
    <submittedName>
        <fullName evidence="4">Sulfurtransferase</fullName>
    </submittedName>
</protein>
<dbReference type="InterPro" id="IPR001763">
    <property type="entry name" value="Rhodanese-like_dom"/>
</dbReference>
<dbReference type="PROSITE" id="PS50206">
    <property type="entry name" value="RHODANESE_3"/>
    <property type="match status" value="2"/>
</dbReference>
<dbReference type="SUPFAM" id="SSF52821">
    <property type="entry name" value="Rhodanese/Cell cycle control phosphatase"/>
    <property type="match status" value="2"/>
</dbReference>
<evidence type="ECO:0000259" key="3">
    <source>
        <dbReference type="PROSITE" id="PS50206"/>
    </source>
</evidence>
<dbReference type="PANTHER" id="PTHR11364:SF27">
    <property type="entry name" value="SULFURTRANSFERASE"/>
    <property type="match status" value="1"/>
</dbReference>
<dbReference type="SMART" id="SM00450">
    <property type="entry name" value="RHOD"/>
    <property type="match status" value="2"/>
</dbReference>
<dbReference type="InterPro" id="IPR001307">
    <property type="entry name" value="Thiosulphate_STrfase_CS"/>
</dbReference>
<accession>A0A1R1AYG0</accession>
<dbReference type="PROSITE" id="PS00380">
    <property type="entry name" value="RHODANESE_1"/>
    <property type="match status" value="1"/>
</dbReference>
<gene>
    <name evidence="4" type="ORF">BK123_21525</name>
</gene>
<name>A0A1R1AYG0_PAELA</name>
<organism evidence="4 5">
    <name type="scientific">Paenibacillus lautus</name>
    <name type="common">Bacillus lautus</name>
    <dbReference type="NCBI Taxonomy" id="1401"/>
    <lineage>
        <taxon>Bacteria</taxon>
        <taxon>Bacillati</taxon>
        <taxon>Bacillota</taxon>
        <taxon>Bacilli</taxon>
        <taxon>Bacillales</taxon>
        <taxon>Paenibacillaceae</taxon>
        <taxon>Paenibacillus</taxon>
    </lineage>
</organism>
<evidence type="ECO:0000313" key="5">
    <source>
        <dbReference type="Proteomes" id="UP000187074"/>
    </source>
</evidence>
<dbReference type="PANTHER" id="PTHR11364">
    <property type="entry name" value="THIOSULFATE SULFERTANSFERASE"/>
    <property type="match status" value="1"/>
</dbReference>
<evidence type="ECO:0000256" key="2">
    <source>
        <dbReference type="ARBA" id="ARBA00022737"/>
    </source>
</evidence>
<keyword evidence="1 4" id="KW-0808">Transferase</keyword>
<evidence type="ECO:0000256" key="1">
    <source>
        <dbReference type="ARBA" id="ARBA00022679"/>
    </source>
</evidence>
<dbReference type="InterPro" id="IPR036873">
    <property type="entry name" value="Rhodanese-like_dom_sf"/>
</dbReference>
<dbReference type="GO" id="GO:0004792">
    <property type="term" value="F:thiosulfate-cyanide sulfurtransferase activity"/>
    <property type="evidence" value="ECO:0007669"/>
    <property type="project" value="InterPro"/>
</dbReference>
<reference evidence="4 5" key="1">
    <citation type="submission" date="2016-11" db="EMBL/GenBank/DDBJ databases">
        <title>Paenibacillus species isolates.</title>
        <authorList>
            <person name="Beno S.M."/>
        </authorList>
    </citation>
    <scope>NUCLEOTIDE SEQUENCE [LARGE SCALE GENOMIC DNA]</scope>
    <source>
        <strain evidence="4 5">FSL F4-0100</strain>
    </source>
</reference>
<keyword evidence="2" id="KW-0677">Repeat</keyword>
<dbReference type="RefSeq" id="WP_076324416.1">
    <property type="nucleotide sequence ID" value="NZ_MRTF01000007.1"/>
</dbReference>
<comment type="caution">
    <text evidence="4">The sequence shown here is derived from an EMBL/GenBank/DDBJ whole genome shotgun (WGS) entry which is preliminary data.</text>
</comment>
<feature type="domain" description="Rhodanese" evidence="3">
    <location>
        <begin position="166"/>
        <end position="276"/>
    </location>
</feature>
<sequence length="280" mass="30691">MSNLVSKEWVLEQLESKPGQLVIADVRFSPGDAGYGFEAYQREHVPGAIFVDLKKHLMDLPSEHGGRSPLPHPEELARRLGKLGIDANTPVVVYDGDLRPEGARLWWILKYLGHGSAYILDGGFASWKAAGYPLTSEESELTPRSFQTNVQQDWLADVNEVRVKLGAAGVTLLDSRDWKQFTGETAPLDPVAGHIPGAAHAFWKDGMNVDGTLKGAERQRERFAGISPEDEVIVYCGSGLSACPNVLALQEAGYRKVKLYAGSWSDWISYKDNPVATGNV</sequence>
<dbReference type="OrthoDB" id="9770030at2"/>
<dbReference type="CDD" id="cd01448">
    <property type="entry name" value="TST_Repeat_1"/>
    <property type="match status" value="1"/>
</dbReference>
<dbReference type="CDD" id="cd01449">
    <property type="entry name" value="TST_Repeat_2"/>
    <property type="match status" value="1"/>
</dbReference>
<dbReference type="Proteomes" id="UP000187074">
    <property type="component" value="Unassembled WGS sequence"/>
</dbReference>
<dbReference type="Gene3D" id="3.40.250.10">
    <property type="entry name" value="Rhodanese-like domain"/>
    <property type="match status" value="2"/>
</dbReference>
<dbReference type="EMBL" id="MRTF01000007">
    <property type="protein sequence ID" value="OME90926.1"/>
    <property type="molecule type" value="Genomic_DNA"/>
</dbReference>
<dbReference type="Pfam" id="PF00581">
    <property type="entry name" value="Rhodanese"/>
    <property type="match status" value="2"/>
</dbReference>
<dbReference type="STRING" id="1401.BK123_21525"/>
<proteinExistence type="predicted"/>
<feature type="domain" description="Rhodanese" evidence="3">
    <location>
        <begin position="17"/>
        <end position="136"/>
    </location>
</feature>